<reference evidence="1 2" key="1">
    <citation type="journal article" date="2020" name="Genome Biol. Evol.">
        <title>Comparative genomics of Sclerotiniaceae.</title>
        <authorList>
            <person name="Valero Jimenez C.A."/>
            <person name="Steentjes M."/>
            <person name="Scholten O.E."/>
            <person name="Van Kan J.A.L."/>
        </authorList>
    </citation>
    <scope>NUCLEOTIDE SEQUENCE [LARGE SCALE GENOMIC DNA]</scope>
    <source>
        <strain evidence="1 2">B1</strain>
    </source>
</reference>
<gene>
    <name evidence="1" type="ORF">EAE98_008046</name>
</gene>
<evidence type="ECO:0000313" key="1">
    <source>
        <dbReference type="EMBL" id="KAF7922520.1"/>
    </source>
</evidence>
<name>A0ABQ7IFH9_9HELO</name>
<dbReference type="EMBL" id="RCSX01000020">
    <property type="protein sequence ID" value="KAF7922520.1"/>
    <property type="molecule type" value="Genomic_DNA"/>
</dbReference>
<dbReference type="GeneID" id="62234819"/>
<protein>
    <submittedName>
        <fullName evidence="1">Uncharacterized protein</fullName>
    </submittedName>
</protein>
<organism evidence="1 2">
    <name type="scientific">Botrytis deweyae</name>
    <dbReference type="NCBI Taxonomy" id="2478750"/>
    <lineage>
        <taxon>Eukaryota</taxon>
        <taxon>Fungi</taxon>
        <taxon>Dikarya</taxon>
        <taxon>Ascomycota</taxon>
        <taxon>Pezizomycotina</taxon>
        <taxon>Leotiomycetes</taxon>
        <taxon>Helotiales</taxon>
        <taxon>Sclerotiniaceae</taxon>
        <taxon>Botrytis</taxon>
    </lineage>
</organism>
<sequence>MDFMDSFVRDLEGLLGVSKPEISLAEMWRNSPPQSDANIELSDYLETAGTLPYYKDACAKLDEEQANKTTPETRDEGWERIYTYRRWLLANVFKDGTIVVLPIDKGKPSNRENPPPPFTLLSGYPPLYLSPIAGTPEVTAPIGEITYSSQTIQREEPLLISVLVVSCPDTDLDRIDLVLEALKTGGKPVHVAVGRSILGTHLEIALGLDLCANRGSQYSSQL</sequence>
<evidence type="ECO:0000313" key="2">
    <source>
        <dbReference type="Proteomes" id="UP000783213"/>
    </source>
</evidence>
<dbReference type="RefSeq" id="XP_038807963.1">
    <property type="nucleotide sequence ID" value="XM_038955669.1"/>
</dbReference>
<dbReference type="Proteomes" id="UP000783213">
    <property type="component" value="Unassembled WGS sequence"/>
</dbReference>
<accession>A0ABQ7IFH9</accession>
<keyword evidence="2" id="KW-1185">Reference proteome</keyword>
<proteinExistence type="predicted"/>
<comment type="caution">
    <text evidence="1">The sequence shown here is derived from an EMBL/GenBank/DDBJ whole genome shotgun (WGS) entry which is preliminary data.</text>
</comment>